<dbReference type="Proteomes" id="UP000035067">
    <property type="component" value="Unassembled WGS sequence"/>
</dbReference>
<dbReference type="PATRIC" id="fig|1604020.3.peg.196"/>
<gene>
    <name evidence="1" type="ORF">TE42_00035</name>
</gene>
<evidence type="ECO:0000313" key="1">
    <source>
        <dbReference type="EMBL" id="KKZ13419.1"/>
    </source>
</evidence>
<proteinExistence type="predicted"/>
<protein>
    <submittedName>
        <fullName evidence="1">Uncharacterized protein</fullName>
    </submittedName>
</protein>
<accession>A0A0G2HN72</accession>
<name>A0A0G2HN72_9SYNE</name>
<evidence type="ECO:0000313" key="2">
    <source>
        <dbReference type="Proteomes" id="UP000035067"/>
    </source>
</evidence>
<comment type="caution">
    <text evidence="1">The sequence shown here is derived from an EMBL/GenBank/DDBJ whole genome shotgun (WGS) entry which is preliminary data.</text>
</comment>
<reference evidence="1 2" key="1">
    <citation type="submission" date="2015-01" db="EMBL/GenBank/DDBJ databases">
        <title>Lifestyle Evolution in Cyanobacterial Symbionts of Sponges.</title>
        <authorList>
            <person name="Burgsdorf I."/>
            <person name="Slaby B.M."/>
            <person name="Handley K.M."/>
            <person name="Haber M."/>
            <person name="Blom J."/>
            <person name="Marshall C.W."/>
            <person name="Gilbert J.A."/>
            <person name="Hentschel U."/>
            <person name="Steindler L."/>
        </authorList>
    </citation>
    <scope>NUCLEOTIDE SEQUENCE [LARGE SCALE GENOMIC DNA]</scope>
    <source>
        <strain evidence="1">SP3</strain>
    </source>
</reference>
<dbReference type="AlphaFoldDB" id="A0A0G2HN72"/>
<organism evidence="1 2">
    <name type="scientific">Candidatus Synechococcus spongiarum SP3</name>
    <dbReference type="NCBI Taxonomy" id="1604020"/>
    <lineage>
        <taxon>Bacteria</taxon>
        <taxon>Bacillati</taxon>
        <taxon>Cyanobacteriota</taxon>
        <taxon>Cyanophyceae</taxon>
        <taxon>Synechococcales</taxon>
        <taxon>Synechococcaceae</taxon>
        <taxon>Synechococcus</taxon>
    </lineage>
</organism>
<dbReference type="EMBL" id="JXQG01000001">
    <property type="protein sequence ID" value="KKZ13419.1"/>
    <property type="molecule type" value="Genomic_DNA"/>
</dbReference>
<sequence length="70" mass="7433">MLRLACPPCAAGKALQPTVQSATQSLDLVPYVLDLGFHLVDALLQPASCAMEGAHQKPQAATRMRAESSR</sequence>